<dbReference type="AlphaFoldDB" id="A0AAU8A187"/>
<evidence type="ECO:0000313" key="1">
    <source>
        <dbReference type="EMBL" id="XCC57172.1"/>
    </source>
</evidence>
<accession>A0AAU8A187</accession>
<proteinExistence type="predicted"/>
<dbReference type="RefSeq" id="WP_353438202.1">
    <property type="nucleotide sequence ID" value="NZ_CP099959.1"/>
</dbReference>
<dbReference type="EMBL" id="CP099959">
    <property type="protein sequence ID" value="XCC57172.1"/>
    <property type="molecule type" value="Genomic_DNA"/>
</dbReference>
<name>A0AAU8A187_9BURK</name>
<reference evidence="1" key="1">
    <citation type="submission" date="2022-06" db="EMBL/GenBank/DDBJ databases">
        <title>New Polynucleobacter species.</title>
        <authorList>
            <person name="Hahn M.W."/>
        </authorList>
    </citation>
    <scope>NUCLEOTIDE SEQUENCE</scope>
    <source>
        <strain evidence="1">UK-FUSCHL-C3</strain>
    </source>
</reference>
<organism evidence="1">
    <name type="scientific">Polynucleobacter sp. UK-FUSCHL-C3</name>
    <dbReference type="NCBI Taxonomy" id="2955208"/>
    <lineage>
        <taxon>Bacteria</taxon>
        <taxon>Pseudomonadati</taxon>
        <taxon>Pseudomonadota</taxon>
        <taxon>Betaproteobacteria</taxon>
        <taxon>Burkholderiales</taxon>
        <taxon>Burkholderiaceae</taxon>
        <taxon>Polynucleobacter</taxon>
    </lineage>
</organism>
<gene>
    <name evidence="1" type="ORF">NKE59_06660</name>
</gene>
<protein>
    <submittedName>
        <fullName evidence="1">Uncharacterized protein</fullName>
    </submittedName>
</protein>
<sequence>MRAVRNGQVSGHALGAYVRPALVLLALSSSLLLQSCAAPFMAAASSVGSAAGSAAVASPVTAVSVISTVTTGRSPLEHATSAATKKDCSFFNVFSAKPICEEIVIPSVKDQSEMIIGEADRSGSVIEIIQVRPSK</sequence>